<dbReference type="Proteomes" id="UP000002407">
    <property type="component" value="Chromosome"/>
</dbReference>
<dbReference type="EMBL" id="CP000776">
    <property type="protein sequence ID" value="ABS52102.1"/>
    <property type="molecule type" value="Genomic_DNA"/>
</dbReference>
<dbReference type="InterPro" id="IPR036909">
    <property type="entry name" value="Cyt_c-like_dom_sf"/>
</dbReference>
<dbReference type="eggNOG" id="COG3005">
    <property type="taxonomic scope" value="Bacteria"/>
</dbReference>
<dbReference type="HOGENOM" id="CLU_099826_0_0_7"/>
<sequence>MIAKKFPLFFVIFCSFVFGGEISYPNEVKQLYLNKGDKNAIGRLLPTAKVEILKNDGDFAQIKISGFIQNNKKQILYFNPNNRILNAAFKANSDIKYETINKQTNEVSTILWTQNTNFEKNYDELMKKANKLYADNCAMCHALHNINEFSANQWPAMLKAMIDRTTIEKEDRFLVEQFLQKTTTKQ</sequence>
<organism evidence="1 2">
    <name type="scientific">Campylobacter hominis (strain ATCC BAA-381 / DSM 21671 / CCUG 45161 / LMG 19568 / NCTC 13146 / CH001A)</name>
    <dbReference type="NCBI Taxonomy" id="360107"/>
    <lineage>
        <taxon>Bacteria</taxon>
        <taxon>Pseudomonadati</taxon>
        <taxon>Campylobacterota</taxon>
        <taxon>Epsilonproteobacteria</taxon>
        <taxon>Campylobacterales</taxon>
        <taxon>Campylobacteraceae</taxon>
        <taxon>Campylobacter</taxon>
    </lineage>
</organism>
<gene>
    <name evidence="1" type="ordered locus">CHAB381_1513</name>
</gene>
<dbReference type="KEGG" id="cha:CHAB381_1513"/>
<accession>A7I3F5</accession>
<dbReference type="OrthoDB" id="196859at2"/>
<evidence type="ECO:0000313" key="2">
    <source>
        <dbReference type="Proteomes" id="UP000002407"/>
    </source>
</evidence>
<evidence type="ECO:0000313" key="1">
    <source>
        <dbReference type="EMBL" id="ABS52102.1"/>
    </source>
</evidence>
<dbReference type="SUPFAM" id="SSF46626">
    <property type="entry name" value="Cytochrome c"/>
    <property type="match status" value="1"/>
</dbReference>
<proteinExistence type="predicted"/>
<dbReference type="GO" id="GO:0020037">
    <property type="term" value="F:heme binding"/>
    <property type="evidence" value="ECO:0007669"/>
    <property type="project" value="InterPro"/>
</dbReference>
<keyword evidence="2" id="KW-1185">Reference proteome</keyword>
<dbReference type="AlphaFoldDB" id="A7I3F5"/>
<dbReference type="RefSeq" id="WP_012109350.1">
    <property type="nucleotide sequence ID" value="NC_009714.1"/>
</dbReference>
<name>A7I3F5_CAMHC</name>
<reference evidence="2" key="1">
    <citation type="submission" date="2007-07" db="EMBL/GenBank/DDBJ databases">
        <title>Complete genome sequence of Campylobacter hominis ATCC BAA-381, a commensal isolated from the human gastrointestinal tract.</title>
        <authorList>
            <person name="Fouts D.E."/>
            <person name="Mongodin E.F."/>
            <person name="Puiu D."/>
            <person name="Sebastian Y."/>
            <person name="Miller W.G."/>
            <person name="Mandrell R.E."/>
            <person name="Nelson K.E."/>
        </authorList>
    </citation>
    <scope>NUCLEOTIDE SEQUENCE [LARGE SCALE GENOMIC DNA]</scope>
    <source>
        <strain evidence="2">ATCC BAA-381 / LMG 19568 / NCTC 13146 / CH001A</strain>
    </source>
</reference>
<dbReference type="Gene3D" id="1.10.760.10">
    <property type="entry name" value="Cytochrome c-like domain"/>
    <property type="match status" value="1"/>
</dbReference>
<dbReference type="GO" id="GO:0009055">
    <property type="term" value="F:electron transfer activity"/>
    <property type="evidence" value="ECO:0007669"/>
    <property type="project" value="InterPro"/>
</dbReference>
<protein>
    <submittedName>
        <fullName evidence="1">Uncharacterized protein</fullName>
    </submittedName>
</protein>
<dbReference type="STRING" id="360107.CHAB381_1513"/>